<proteinExistence type="predicted"/>
<name>A0AAD2D616_EUPCR</name>
<sequence>MESILPRSDSRVSRTLFTNLGITNEILPFYGYADQCSQLMSQLRSQSRHLWKDMDNIQKWFKHLAQVKRVIRVDDARIYQYLNQNRRYSMFKIELWFRKTADFKMFDEFLSNSEDGSICKANLIEITKVYLPSLSGVVAEEFITIFLERINKPELVSEMKQENWGTTKVLKIPSLFQFPTLTYSSDQNGVYVLDSRITEIPSQFISKGKRHESLEFQCKTVYNIHLGEQYIDKLKNVHTFTKDQNRNLKEVLLSVGRDASVQITESSLEEIIVNVNKKMPGADLIRVDTETICFLPINLLNLLKQFNSKVIIDTEKIKESIKVKTASLNVIEDDKVQHVVFKDCAFNIGKETEMVLLDDGFVYVNIVDQFYGELVKEETKGPDLDLMDIIDEYMPSGMFSPYPPDLVTSYGIVFNVKDLQKVLINDPVILKNITDKELLNNLCIERIEKILKEYESWPILPPPNGPNTQIIQKTCSVEIDIGTSLMVKDLSIFFDLLTKDYSYLKIDSISSFYYMEKERAHALNNLFKSSSASEGPISNQRYINKLNLKVAFEEDLLELLQVLSKYPVLDITITYDGEVTEALISNTKAFMVKYFNRTITLHCEDQTLTQVKHLATDLKEESLWNDLADEY</sequence>
<organism evidence="1 2">
    <name type="scientific">Euplotes crassus</name>
    <dbReference type="NCBI Taxonomy" id="5936"/>
    <lineage>
        <taxon>Eukaryota</taxon>
        <taxon>Sar</taxon>
        <taxon>Alveolata</taxon>
        <taxon>Ciliophora</taxon>
        <taxon>Intramacronucleata</taxon>
        <taxon>Spirotrichea</taxon>
        <taxon>Hypotrichia</taxon>
        <taxon>Euplotida</taxon>
        <taxon>Euplotidae</taxon>
        <taxon>Moneuplotes</taxon>
    </lineage>
</organism>
<keyword evidence="2" id="KW-1185">Reference proteome</keyword>
<evidence type="ECO:0000313" key="1">
    <source>
        <dbReference type="EMBL" id="CAI2381937.1"/>
    </source>
</evidence>
<protein>
    <submittedName>
        <fullName evidence="1">Uncharacterized protein</fullName>
    </submittedName>
</protein>
<accession>A0AAD2D616</accession>
<gene>
    <name evidence="1" type="ORF">ECRASSUSDP1_LOCUS23403</name>
</gene>
<evidence type="ECO:0000313" key="2">
    <source>
        <dbReference type="Proteomes" id="UP001295684"/>
    </source>
</evidence>
<comment type="caution">
    <text evidence="1">The sequence shown here is derived from an EMBL/GenBank/DDBJ whole genome shotgun (WGS) entry which is preliminary data.</text>
</comment>
<dbReference type="AlphaFoldDB" id="A0AAD2D616"/>
<dbReference type="EMBL" id="CAMPGE010024071">
    <property type="protein sequence ID" value="CAI2381937.1"/>
    <property type="molecule type" value="Genomic_DNA"/>
</dbReference>
<reference evidence="1" key="1">
    <citation type="submission" date="2023-07" db="EMBL/GenBank/DDBJ databases">
        <authorList>
            <consortium name="AG Swart"/>
            <person name="Singh M."/>
            <person name="Singh A."/>
            <person name="Seah K."/>
            <person name="Emmerich C."/>
        </authorList>
    </citation>
    <scope>NUCLEOTIDE SEQUENCE</scope>
    <source>
        <strain evidence="1">DP1</strain>
    </source>
</reference>
<dbReference type="Proteomes" id="UP001295684">
    <property type="component" value="Unassembled WGS sequence"/>
</dbReference>